<name>A0A8J8Q0H5_9EURY</name>
<dbReference type="OrthoDB" id="315290at2157"/>
<sequence length="91" mass="10345">MPEVKNRFKISDESTDYLWLQVDQDQESGIEVPVPKESPNYDARIYEQLRDVDQSTTIKATLVSENEENTAWRVKSIQDIDGLSPASAAMI</sequence>
<dbReference type="AlphaFoldDB" id="A0A8J8Q0H5"/>
<evidence type="ECO:0000313" key="2">
    <source>
        <dbReference type="Proteomes" id="UP000766904"/>
    </source>
</evidence>
<gene>
    <name evidence="1" type="ORF">CV102_13285</name>
</gene>
<dbReference type="Proteomes" id="UP000766904">
    <property type="component" value="Unassembled WGS sequence"/>
</dbReference>
<dbReference type="EMBL" id="PHNJ01000006">
    <property type="protein sequence ID" value="TYL38171.1"/>
    <property type="molecule type" value="Genomic_DNA"/>
</dbReference>
<proteinExistence type="predicted"/>
<keyword evidence="2" id="KW-1185">Reference proteome</keyword>
<accession>A0A8J8Q0H5</accession>
<dbReference type="RefSeq" id="WP_148858483.1">
    <property type="nucleotide sequence ID" value="NZ_PHNJ01000006.1"/>
</dbReference>
<reference evidence="1" key="1">
    <citation type="submission" date="2017-11" db="EMBL/GenBank/DDBJ databases">
        <authorList>
            <person name="Kajale S.C."/>
            <person name="Sharma A."/>
        </authorList>
    </citation>
    <scope>NUCLEOTIDE SEQUENCE</scope>
    <source>
        <strain evidence="1">LS1_42</strain>
    </source>
</reference>
<protein>
    <submittedName>
        <fullName evidence="1">Uncharacterized protein</fullName>
    </submittedName>
</protein>
<organism evidence="1 2">
    <name type="scientific">Natronococcus pandeyae</name>
    <dbReference type="NCBI Taxonomy" id="2055836"/>
    <lineage>
        <taxon>Archaea</taxon>
        <taxon>Methanobacteriati</taxon>
        <taxon>Methanobacteriota</taxon>
        <taxon>Stenosarchaea group</taxon>
        <taxon>Halobacteria</taxon>
        <taxon>Halobacteriales</taxon>
        <taxon>Natrialbaceae</taxon>
        <taxon>Natronococcus</taxon>
    </lineage>
</organism>
<evidence type="ECO:0000313" key="1">
    <source>
        <dbReference type="EMBL" id="TYL38171.1"/>
    </source>
</evidence>
<comment type="caution">
    <text evidence="1">The sequence shown here is derived from an EMBL/GenBank/DDBJ whole genome shotgun (WGS) entry which is preliminary data.</text>
</comment>